<organism evidence="1 2">
    <name type="scientific">Luteolibacter algae</name>
    <dbReference type="NCBI Taxonomy" id="454151"/>
    <lineage>
        <taxon>Bacteria</taxon>
        <taxon>Pseudomonadati</taxon>
        <taxon>Verrucomicrobiota</taxon>
        <taxon>Verrucomicrobiia</taxon>
        <taxon>Verrucomicrobiales</taxon>
        <taxon>Verrucomicrobiaceae</taxon>
        <taxon>Luteolibacter</taxon>
    </lineage>
</organism>
<gene>
    <name evidence="1" type="ORF">ACFSSA_13115</name>
</gene>
<dbReference type="Proteomes" id="UP001597375">
    <property type="component" value="Unassembled WGS sequence"/>
</dbReference>
<evidence type="ECO:0000313" key="2">
    <source>
        <dbReference type="Proteomes" id="UP001597375"/>
    </source>
</evidence>
<reference evidence="2" key="1">
    <citation type="journal article" date="2019" name="Int. J. Syst. Evol. Microbiol.">
        <title>The Global Catalogue of Microorganisms (GCM) 10K type strain sequencing project: providing services to taxonomists for standard genome sequencing and annotation.</title>
        <authorList>
            <consortium name="The Broad Institute Genomics Platform"/>
            <consortium name="The Broad Institute Genome Sequencing Center for Infectious Disease"/>
            <person name="Wu L."/>
            <person name="Ma J."/>
        </authorList>
    </citation>
    <scope>NUCLEOTIDE SEQUENCE [LARGE SCALE GENOMIC DNA]</scope>
    <source>
        <strain evidence="2">CGMCC 4.7106</strain>
    </source>
</reference>
<keyword evidence="2" id="KW-1185">Reference proteome</keyword>
<dbReference type="EMBL" id="JBHUIT010000031">
    <property type="protein sequence ID" value="MFD2257616.1"/>
    <property type="molecule type" value="Genomic_DNA"/>
</dbReference>
<comment type="caution">
    <text evidence="1">The sequence shown here is derived from an EMBL/GenBank/DDBJ whole genome shotgun (WGS) entry which is preliminary data.</text>
</comment>
<sequence>MTDNLKTNFEDIDKDLSKSWIDLSDQVRTLAADLKLKAAGTGIGADAAHLSQQVNRLADHVEKLHTDMIDLMENIEERIPAKHFAETDGAVVNPNEVDREKIQVQRERHELRSDLKDILKALFMWQDDPVERVKGKQ</sequence>
<dbReference type="RefSeq" id="WP_386820935.1">
    <property type="nucleotide sequence ID" value="NZ_JBHUIT010000031.1"/>
</dbReference>
<evidence type="ECO:0000313" key="1">
    <source>
        <dbReference type="EMBL" id="MFD2257616.1"/>
    </source>
</evidence>
<proteinExistence type="predicted"/>
<protein>
    <submittedName>
        <fullName evidence="1">Uncharacterized protein</fullName>
    </submittedName>
</protein>
<name>A0ABW5DD86_9BACT</name>
<accession>A0ABW5DD86</accession>